<keyword evidence="1" id="KW-1133">Transmembrane helix</keyword>
<evidence type="ECO:0000256" key="1">
    <source>
        <dbReference type="RuleBase" id="RU367073"/>
    </source>
</evidence>
<dbReference type="PANTHER" id="PTHR22166">
    <property type="entry name" value="ENDOPLASMIC RETICULUM JUNCTION FORMATION PROTEIN LUNAPARK"/>
    <property type="match status" value="1"/>
</dbReference>
<keyword evidence="1" id="KW-0256">Endoplasmic reticulum</keyword>
<proteinExistence type="inferred from homology"/>
<keyword evidence="1" id="KW-0862">Zinc</keyword>
<keyword evidence="1" id="KW-0479">Metal-binding</keyword>
<comment type="subcellular location">
    <subcellularLocation>
        <location evidence="1">Endoplasmic reticulum membrane</location>
        <topology evidence="1">Multi-pass membrane protein</topology>
    </subcellularLocation>
</comment>
<keyword evidence="5" id="KW-1185">Reference proteome</keyword>
<dbReference type="Pfam" id="PF10058">
    <property type="entry name" value="Zn_ribbon_10"/>
    <property type="match status" value="1"/>
</dbReference>
<feature type="region of interest" description="Disordered" evidence="2">
    <location>
        <begin position="173"/>
        <end position="213"/>
    </location>
</feature>
<reference evidence="4 5" key="1">
    <citation type="journal article" date="2016" name="Proc. Natl. Acad. Sci. U.S.A.">
        <title>Comparative genomics of biotechnologically important yeasts.</title>
        <authorList>
            <person name="Riley R."/>
            <person name="Haridas S."/>
            <person name="Wolfe K.H."/>
            <person name="Lopes M.R."/>
            <person name="Hittinger C.T."/>
            <person name="Goeker M."/>
            <person name="Salamov A.A."/>
            <person name="Wisecaver J.H."/>
            <person name="Long T.M."/>
            <person name="Calvey C.H."/>
            <person name="Aerts A.L."/>
            <person name="Barry K.W."/>
            <person name="Choi C."/>
            <person name="Clum A."/>
            <person name="Coughlan A.Y."/>
            <person name="Deshpande S."/>
            <person name="Douglass A.P."/>
            <person name="Hanson S.J."/>
            <person name="Klenk H.-P."/>
            <person name="LaButti K.M."/>
            <person name="Lapidus A."/>
            <person name="Lindquist E.A."/>
            <person name="Lipzen A.M."/>
            <person name="Meier-Kolthoff J.P."/>
            <person name="Ohm R.A."/>
            <person name="Otillar R.P."/>
            <person name="Pangilinan J.L."/>
            <person name="Peng Y."/>
            <person name="Rokas A."/>
            <person name="Rosa C.A."/>
            <person name="Scheuner C."/>
            <person name="Sibirny A.A."/>
            <person name="Slot J.C."/>
            <person name="Stielow J.B."/>
            <person name="Sun H."/>
            <person name="Kurtzman C.P."/>
            <person name="Blackwell M."/>
            <person name="Grigoriev I.V."/>
            <person name="Jeffries T.W."/>
        </authorList>
    </citation>
    <scope>NUCLEOTIDE SEQUENCE [LARGE SCALE GENOMIC DNA]</scope>
    <source>
        <strain evidence="4 5">DSM 6958</strain>
    </source>
</reference>
<comment type="similarity">
    <text evidence="1">Belongs to the lunapark family.</text>
</comment>
<evidence type="ECO:0000313" key="4">
    <source>
        <dbReference type="EMBL" id="ODQ64342.1"/>
    </source>
</evidence>
<feature type="region of interest" description="Disordered" evidence="2">
    <location>
        <begin position="291"/>
        <end position="356"/>
    </location>
</feature>
<dbReference type="OrthoDB" id="1725934at2759"/>
<dbReference type="EMBL" id="KV454412">
    <property type="protein sequence ID" value="ODQ64342.1"/>
    <property type="molecule type" value="Genomic_DNA"/>
</dbReference>
<keyword evidence="1" id="KW-0863">Zinc-finger</keyword>
<dbReference type="InterPro" id="IPR040115">
    <property type="entry name" value="Lnp"/>
</dbReference>
<evidence type="ECO:0000259" key="3">
    <source>
        <dbReference type="Pfam" id="PF10058"/>
    </source>
</evidence>
<dbReference type="GO" id="GO:0008270">
    <property type="term" value="F:zinc ion binding"/>
    <property type="evidence" value="ECO:0007669"/>
    <property type="project" value="UniProtKB-KW"/>
</dbReference>
<sequence>MGLFSLLSRPKQSHEQQLERLVTDIHATNKHLARLSLSQRRQRATFTFYSIIFALVYSAVVLILKHYRTNPVFVSLIPLLIFLIISGRRVIDIIYRRRIDRDQSKLQSLRDQQANKLEEIKLATNFYETKALLTRFGDDDPAEANHDEAAQLHQQQTYLQLLLQAEQQKKQQEYEASAGHKLKQQQQQQQEQQQGQQQSNIEGENNESEKNSTWSSRMMNFILGEDELSSQKRFALICDNCFAHNGLARPGTTHPDTVKYCCPICGFWNGVDDLGQAIFADNAFETELEELEDRVPGTNSDTDSDYLTQPTGSTIEDLSDEKNTVRSRKSCTTAEPLSSVNEVTAGTTTGTTSGNN</sequence>
<comment type="function">
    <text evidence="1">Plays a role in determining ER morphology.</text>
</comment>
<dbReference type="PANTHER" id="PTHR22166:SF12">
    <property type="entry name" value="ENDOPLASMIC RETICULUM JUNCTION FORMATION PROTEIN LUNAPARK"/>
    <property type="match status" value="1"/>
</dbReference>
<feature type="transmembrane region" description="Helical" evidence="1">
    <location>
        <begin position="73"/>
        <end position="91"/>
    </location>
</feature>
<evidence type="ECO:0000313" key="5">
    <source>
        <dbReference type="Proteomes" id="UP000095009"/>
    </source>
</evidence>
<feature type="compositionally biased region" description="Polar residues" evidence="2">
    <location>
        <begin position="330"/>
        <end position="342"/>
    </location>
</feature>
<protein>
    <recommendedName>
        <fullName evidence="1">Endoplasmic reticulum junction formation protein lunapark</fullName>
    </recommendedName>
</protein>
<dbReference type="GO" id="GO:1903373">
    <property type="term" value="P:positive regulation of endoplasmic reticulum tubular network organization"/>
    <property type="evidence" value="ECO:0007669"/>
    <property type="project" value="UniProtKB-UniRule"/>
</dbReference>
<keyword evidence="1" id="KW-0812">Transmembrane</keyword>
<evidence type="ECO:0000256" key="2">
    <source>
        <dbReference type="SAM" id="MobiDB-lite"/>
    </source>
</evidence>
<accession>A0A1E3PHC0</accession>
<organism evidence="4 5">
    <name type="scientific">Nadsonia fulvescens var. elongata DSM 6958</name>
    <dbReference type="NCBI Taxonomy" id="857566"/>
    <lineage>
        <taxon>Eukaryota</taxon>
        <taxon>Fungi</taxon>
        <taxon>Dikarya</taxon>
        <taxon>Ascomycota</taxon>
        <taxon>Saccharomycotina</taxon>
        <taxon>Dipodascomycetes</taxon>
        <taxon>Dipodascales</taxon>
        <taxon>Dipodascales incertae sedis</taxon>
        <taxon>Nadsonia</taxon>
    </lineage>
</organism>
<feature type="compositionally biased region" description="Polar residues" evidence="2">
    <location>
        <begin position="297"/>
        <end position="316"/>
    </location>
</feature>
<dbReference type="Proteomes" id="UP000095009">
    <property type="component" value="Unassembled WGS sequence"/>
</dbReference>
<dbReference type="GO" id="GO:0098826">
    <property type="term" value="C:endoplasmic reticulum tubular network membrane"/>
    <property type="evidence" value="ECO:0007669"/>
    <property type="project" value="UniProtKB-UniRule"/>
</dbReference>
<feature type="transmembrane region" description="Helical" evidence="1">
    <location>
        <begin position="46"/>
        <end position="67"/>
    </location>
</feature>
<feature type="compositionally biased region" description="Low complexity" evidence="2">
    <location>
        <begin position="344"/>
        <end position="356"/>
    </location>
</feature>
<feature type="domain" description="Lunapark zinc ribbon" evidence="3">
    <location>
        <begin position="214"/>
        <end position="269"/>
    </location>
</feature>
<dbReference type="STRING" id="857566.A0A1E3PHC0"/>
<keyword evidence="1" id="KW-0472">Membrane</keyword>
<name>A0A1E3PHC0_9ASCO</name>
<dbReference type="GO" id="GO:0071788">
    <property type="term" value="P:endoplasmic reticulum tubular network maintenance"/>
    <property type="evidence" value="ECO:0007669"/>
    <property type="project" value="UniProtKB-UniRule"/>
</dbReference>
<comment type="domain">
    <text evidence="1">The C4-type zinc finger motif is necessary both for its ER three-way tubular junction localization and formation.</text>
</comment>
<dbReference type="InterPro" id="IPR019273">
    <property type="entry name" value="Lunapark_Znf"/>
</dbReference>
<dbReference type="AlphaFoldDB" id="A0A1E3PHC0"/>
<gene>
    <name evidence="4" type="ORF">NADFUDRAFT_83851</name>
</gene>
<feature type="compositionally biased region" description="Low complexity" evidence="2">
    <location>
        <begin position="184"/>
        <end position="198"/>
    </location>
</feature>